<protein>
    <submittedName>
        <fullName evidence="2">Uncharacterized protein</fullName>
    </submittedName>
</protein>
<name>A0A0S2SJB8_9GAMM</name>
<organism evidence="2 3">
    <name type="scientific">Aeromonas schubertii</name>
    <dbReference type="NCBI Taxonomy" id="652"/>
    <lineage>
        <taxon>Bacteria</taxon>
        <taxon>Pseudomonadati</taxon>
        <taxon>Pseudomonadota</taxon>
        <taxon>Gammaproteobacteria</taxon>
        <taxon>Aeromonadales</taxon>
        <taxon>Aeromonadaceae</taxon>
        <taxon>Aeromonas</taxon>
    </lineage>
</organism>
<evidence type="ECO:0000313" key="3">
    <source>
        <dbReference type="Proteomes" id="UP000058114"/>
    </source>
</evidence>
<proteinExistence type="predicted"/>
<accession>A0A0S2SJB8</accession>
<dbReference type="Proteomes" id="UP000058114">
    <property type="component" value="Chromosome"/>
</dbReference>
<keyword evidence="1" id="KW-0732">Signal</keyword>
<feature type="signal peptide" evidence="1">
    <location>
        <begin position="1"/>
        <end position="19"/>
    </location>
</feature>
<feature type="chain" id="PRO_5006604479" evidence="1">
    <location>
        <begin position="20"/>
        <end position="269"/>
    </location>
</feature>
<reference evidence="3" key="1">
    <citation type="submission" date="2015-10" db="EMBL/GenBank/DDBJ databases">
        <title>Complete Genome Sequence of Aeromonas schubertii strain WL1483.</title>
        <authorList>
            <person name="Liu L."/>
        </authorList>
    </citation>
    <scope>NUCLEOTIDE SEQUENCE [LARGE SCALE GENOMIC DNA]</scope>
    <source>
        <strain evidence="3">WL1483</strain>
    </source>
</reference>
<dbReference type="PATRIC" id="fig|652.5.peg.2613"/>
<dbReference type="KEGG" id="asr:WL1483_2373"/>
<reference evidence="2 3" key="2">
    <citation type="journal article" date="2016" name="Genome Announc.">
        <title>Complete Genome Sequence of the Highly Virulent Aeromonas schubertii Strain WL1483, Isolated from Diseased Snakehead Fish (Channa argus) in China.</title>
        <authorList>
            <person name="Liu L."/>
            <person name="Li N."/>
            <person name="Zhang D."/>
            <person name="Fu X."/>
            <person name="Shi C."/>
            <person name="Lin Q."/>
            <person name="Hao G."/>
        </authorList>
    </citation>
    <scope>NUCLEOTIDE SEQUENCE [LARGE SCALE GENOMIC DNA]</scope>
    <source>
        <strain evidence="2 3">WL1483</strain>
    </source>
</reference>
<sequence length="269" mass="29995">MKNQWVWLVLMLTSTTVLALGEPGRWTQGWGQGVTEYMATVDEQNALYIGCGDAKKVFMMVTIQGKEYVPEQHIYDPNDKNAFALIVDGKRFDTPYLTESRVGEQNFYNMWDKLRSAKSIAVEAADKQLLTLPTQDVASILPATKAAEFSCLMWDESEDPEPAAAPTSAQTPVAAALPSSAFDVSWHMEDIWVNMPAKVLQVVSHHDNITIQDAIVNRGNCRSTPHQKLPLTLHFGGTAKFIVPQNCNILELRLFTNQGEALYQFDAQS</sequence>
<dbReference type="AlphaFoldDB" id="A0A0S2SJB8"/>
<dbReference type="EMBL" id="CP013067">
    <property type="protein sequence ID" value="ALP41792.1"/>
    <property type="molecule type" value="Genomic_DNA"/>
</dbReference>
<evidence type="ECO:0000256" key="1">
    <source>
        <dbReference type="SAM" id="SignalP"/>
    </source>
</evidence>
<evidence type="ECO:0000313" key="2">
    <source>
        <dbReference type="EMBL" id="ALP41792.1"/>
    </source>
</evidence>
<dbReference type="RefSeq" id="WP_235512922.1">
    <property type="nucleotide sequence ID" value="NZ_CP013067.1"/>
</dbReference>
<gene>
    <name evidence="2" type="ORF">WL1483_2373</name>
</gene>